<feature type="non-terminal residue" evidence="6">
    <location>
        <position position="334"/>
    </location>
</feature>
<keyword evidence="7" id="KW-1185">Reference proteome</keyword>
<comment type="similarity">
    <text evidence="1">Belongs to the peptidase S33 family.</text>
</comment>
<accession>A0A212FL95</accession>
<dbReference type="PANTHER" id="PTHR21661:SF35">
    <property type="entry name" value="EPOXIDE HYDROLASE"/>
    <property type="match status" value="1"/>
</dbReference>
<evidence type="ECO:0000259" key="4">
    <source>
        <dbReference type="Pfam" id="PF00561"/>
    </source>
</evidence>
<protein>
    <submittedName>
        <fullName evidence="6">Juvenile hormone epoxide hydrolase</fullName>
    </submittedName>
</protein>
<dbReference type="InterPro" id="IPR000639">
    <property type="entry name" value="Epox_hydrolase-like"/>
</dbReference>
<gene>
    <name evidence="6" type="ORF">KGM_214823A</name>
</gene>
<sequence>MNAFVTENNLKVKDNIIEAKNMKLVTKSVVMCVVAVAGWIVMKPPYPEPPTPLDPEEWWGHEDLRSSQNHDIRPFKINFTSEARYKMIKDLKSRLSNHRKPAPGLEGAAFTYGFNSGRLSWWTRYWSEQYPFLEREQFLNSLPQYVTNIQGLDIHFIRVKPKVSKGVTVVPLLLMHGWPGSVREFYEAIPLLTTQTEGYDFVFEVIVPSLPGYGFSEGAVRPGLGTAQIGVIMRNLMNRLGHKKFYIQGGDWGAIIADAMATLFQGEILGMHSNMLMVEAPKGFTVVPLLILHGWPGSVREFYEAIPLLTKASDEHEFVFEVIAPSLPGFGFSQ</sequence>
<dbReference type="STRING" id="278856.A0A212FL95"/>
<dbReference type="InterPro" id="IPR010497">
    <property type="entry name" value="Epoxide_hydro_N"/>
</dbReference>
<name>A0A212FL95_DANPL</name>
<dbReference type="Pfam" id="PF06441">
    <property type="entry name" value="EHN"/>
    <property type="match status" value="1"/>
</dbReference>
<evidence type="ECO:0000313" key="6">
    <source>
        <dbReference type="EMBL" id="OWR54507.1"/>
    </source>
</evidence>
<reference evidence="6 7" key="1">
    <citation type="journal article" date="2011" name="Cell">
        <title>The monarch butterfly genome yields insights into long-distance migration.</title>
        <authorList>
            <person name="Zhan S."/>
            <person name="Merlin C."/>
            <person name="Boore J.L."/>
            <person name="Reppert S.M."/>
        </authorList>
    </citation>
    <scope>NUCLEOTIDE SEQUENCE [LARGE SCALE GENOMIC DNA]</scope>
    <source>
        <strain evidence="6">F-2</strain>
    </source>
</reference>
<organism evidence="6 7">
    <name type="scientific">Danaus plexippus plexippus</name>
    <dbReference type="NCBI Taxonomy" id="278856"/>
    <lineage>
        <taxon>Eukaryota</taxon>
        <taxon>Metazoa</taxon>
        <taxon>Ecdysozoa</taxon>
        <taxon>Arthropoda</taxon>
        <taxon>Hexapoda</taxon>
        <taxon>Insecta</taxon>
        <taxon>Pterygota</taxon>
        <taxon>Neoptera</taxon>
        <taxon>Endopterygota</taxon>
        <taxon>Lepidoptera</taxon>
        <taxon>Glossata</taxon>
        <taxon>Ditrysia</taxon>
        <taxon>Papilionoidea</taxon>
        <taxon>Nymphalidae</taxon>
        <taxon>Danainae</taxon>
        <taxon>Danaini</taxon>
        <taxon>Danaina</taxon>
        <taxon>Danaus</taxon>
        <taxon>Danaus</taxon>
    </lineage>
</organism>
<evidence type="ECO:0000256" key="3">
    <source>
        <dbReference type="ARBA" id="ARBA00022801"/>
    </source>
</evidence>
<dbReference type="InParanoid" id="A0A212FL95"/>
<evidence type="ECO:0000256" key="1">
    <source>
        <dbReference type="ARBA" id="ARBA00010088"/>
    </source>
</evidence>
<dbReference type="Proteomes" id="UP000007151">
    <property type="component" value="Unassembled WGS sequence"/>
</dbReference>
<evidence type="ECO:0000313" key="7">
    <source>
        <dbReference type="Proteomes" id="UP000007151"/>
    </source>
</evidence>
<keyword evidence="2" id="KW-0058">Aromatic hydrocarbons catabolism</keyword>
<proteinExistence type="inferred from homology"/>
<evidence type="ECO:0000256" key="2">
    <source>
        <dbReference type="ARBA" id="ARBA00022797"/>
    </source>
</evidence>
<dbReference type="KEGG" id="dpl:KGM_214823A"/>
<comment type="caution">
    <text evidence="6">The sequence shown here is derived from an EMBL/GenBank/DDBJ whole genome shotgun (WGS) entry which is preliminary data.</text>
</comment>
<feature type="domain" description="Epoxide hydrolase N-terminal" evidence="5">
    <location>
        <begin position="73"/>
        <end position="185"/>
    </location>
</feature>
<dbReference type="Gene3D" id="3.40.50.1820">
    <property type="entry name" value="alpha/beta hydrolase"/>
    <property type="match status" value="2"/>
</dbReference>
<dbReference type="PRINTS" id="PR00412">
    <property type="entry name" value="EPOXHYDRLASE"/>
</dbReference>
<feature type="domain" description="AB hydrolase-1" evidence="4">
    <location>
        <begin position="288"/>
        <end position="334"/>
    </location>
</feature>
<dbReference type="PANTHER" id="PTHR21661">
    <property type="entry name" value="EPOXIDE HYDROLASE 1-RELATED"/>
    <property type="match status" value="1"/>
</dbReference>
<dbReference type="InterPro" id="IPR000073">
    <property type="entry name" value="AB_hydrolase_1"/>
</dbReference>
<evidence type="ECO:0000259" key="5">
    <source>
        <dbReference type="Pfam" id="PF06441"/>
    </source>
</evidence>
<dbReference type="InterPro" id="IPR029058">
    <property type="entry name" value="AB_hydrolase_fold"/>
</dbReference>
<dbReference type="Pfam" id="PF00561">
    <property type="entry name" value="Abhydrolase_1"/>
    <property type="match status" value="1"/>
</dbReference>
<dbReference type="GO" id="GO:0097176">
    <property type="term" value="P:epoxide metabolic process"/>
    <property type="evidence" value="ECO:0007669"/>
    <property type="project" value="TreeGrafter"/>
</dbReference>
<dbReference type="AlphaFoldDB" id="A0A212FL95"/>
<dbReference type="SUPFAM" id="SSF53474">
    <property type="entry name" value="alpha/beta-Hydrolases"/>
    <property type="match status" value="2"/>
</dbReference>
<dbReference type="GO" id="GO:0004301">
    <property type="term" value="F:epoxide hydrolase activity"/>
    <property type="evidence" value="ECO:0007669"/>
    <property type="project" value="TreeGrafter"/>
</dbReference>
<dbReference type="EMBL" id="AGBW02007820">
    <property type="protein sequence ID" value="OWR54507.1"/>
    <property type="molecule type" value="Genomic_DNA"/>
</dbReference>
<keyword evidence="3 6" id="KW-0378">Hydrolase</keyword>